<dbReference type="PROSITE" id="PS50850">
    <property type="entry name" value="MFS"/>
    <property type="match status" value="1"/>
</dbReference>
<dbReference type="InterPro" id="IPR011701">
    <property type="entry name" value="MFS"/>
</dbReference>
<dbReference type="PANTHER" id="PTHR23502:SF134">
    <property type="entry name" value="MAJOR FACILITATOR SUPERFAMILY (MFS) PROFILE DOMAIN-CONTAINING PROTEIN-RELATED"/>
    <property type="match status" value="1"/>
</dbReference>
<dbReference type="Proteomes" id="UP001345013">
    <property type="component" value="Unassembled WGS sequence"/>
</dbReference>
<dbReference type="CDD" id="cd17323">
    <property type="entry name" value="MFS_Tpo1_MDR_like"/>
    <property type="match status" value="1"/>
</dbReference>
<keyword evidence="9" id="KW-1185">Reference proteome</keyword>
<feature type="transmembrane region" description="Helical" evidence="6">
    <location>
        <begin position="149"/>
        <end position="168"/>
    </location>
</feature>
<feature type="transmembrane region" description="Helical" evidence="6">
    <location>
        <begin position="368"/>
        <end position="386"/>
    </location>
</feature>
<dbReference type="InterPro" id="IPR020846">
    <property type="entry name" value="MFS_dom"/>
</dbReference>
<evidence type="ECO:0000256" key="6">
    <source>
        <dbReference type="SAM" id="Phobius"/>
    </source>
</evidence>
<keyword evidence="4 6" id="KW-0472">Membrane</keyword>
<feature type="region of interest" description="Disordered" evidence="5">
    <location>
        <begin position="1"/>
        <end position="42"/>
    </location>
</feature>
<protein>
    <recommendedName>
        <fullName evidence="7">Major facilitator superfamily (MFS) profile domain-containing protein</fullName>
    </recommendedName>
</protein>
<feature type="transmembrane region" description="Helical" evidence="6">
    <location>
        <begin position="116"/>
        <end position="137"/>
    </location>
</feature>
<keyword evidence="2 6" id="KW-0812">Transmembrane</keyword>
<feature type="transmembrane region" description="Helical" evidence="6">
    <location>
        <begin position="174"/>
        <end position="196"/>
    </location>
</feature>
<evidence type="ECO:0000256" key="2">
    <source>
        <dbReference type="ARBA" id="ARBA00022692"/>
    </source>
</evidence>
<evidence type="ECO:0000256" key="3">
    <source>
        <dbReference type="ARBA" id="ARBA00022989"/>
    </source>
</evidence>
<evidence type="ECO:0000313" key="9">
    <source>
        <dbReference type="Proteomes" id="UP001345013"/>
    </source>
</evidence>
<feature type="transmembrane region" description="Helical" evidence="6">
    <location>
        <begin position="431"/>
        <end position="454"/>
    </location>
</feature>
<dbReference type="Gene3D" id="1.20.1250.20">
    <property type="entry name" value="MFS general substrate transporter like domains"/>
    <property type="match status" value="1"/>
</dbReference>
<dbReference type="PANTHER" id="PTHR23502">
    <property type="entry name" value="MAJOR FACILITATOR SUPERFAMILY"/>
    <property type="match status" value="1"/>
</dbReference>
<evidence type="ECO:0000313" key="8">
    <source>
        <dbReference type="EMBL" id="KAK5089321.1"/>
    </source>
</evidence>
<accession>A0ABR0K7V9</accession>
<feature type="transmembrane region" description="Helical" evidence="6">
    <location>
        <begin position="329"/>
        <end position="348"/>
    </location>
</feature>
<comment type="subcellular location">
    <subcellularLocation>
        <location evidence="1">Membrane</location>
        <topology evidence="1">Multi-pass membrane protein</topology>
    </subcellularLocation>
</comment>
<feature type="transmembrane region" description="Helical" evidence="6">
    <location>
        <begin position="208"/>
        <end position="230"/>
    </location>
</feature>
<gene>
    <name evidence="8" type="ORF">LTR24_006315</name>
</gene>
<comment type="caution">
    <text evidence="8">The sequence shown here is derived from an EMBL/GenBank/DDBJ whole genome shotgun (WGS) entry which is preliminary data.</text>
</comment>
<feature type="transmembrane region" description="Helical" evidence="6">
    <location>
        <begin position="406"/>
        <end position="425"/>
    </location>
</feature>
<feature type="transmembrane region" description="Helical" evidence="6">
    <location>
        <begin position="498"/>
        <end position="520"/>
    </location>
</feature>
<feature type="domain" description="Major facilitator superfamily (MFS) profile" evidence="7">
    <location>
        <begin position="83"/>
        <end position="524"/>
    </location>
</feature>
<name>A0ABR0K7V9_9EURO</name>
<feature type="transmembrane region" description="Helical" evidence="6">
    <location>
        <begin position="81"/>
        <end position="104"/>
    </location>
</feature>
<feature type="transmembrane region" description="Helical" evidence="6">
    <location>
        <begin position="475"/>
        <end position="492"/>
    </location>
</feature>
<sequence length="540" mass="60069">MANRQERSRSPSVESNREIESIHSIRHPAHDDHRVHGGDGQESPRYEILTFETILPFRDQADGPNLKNYVSPFKWPQTRKLICMVLSCVATFLAAYSAGSYSILAEPLQAKWNVSSTAYALGLTTWCVGFACSPMFLAPLSELNGRRPVFLFSGFMFFVAQIGCAVTDSFAGMLVARFFVGAGASTFATMVGGVISDVYHAEHRNAPMAIYSASALAGTGFGPMLCGFMVERVHWTWIFWHQIIVLGITMVAMVILFKETRGSVLLSRKATKINKYLDSLEAQESTSEKTQPSTSTRYTVAADASRHSLAHLLYLSLTTPFKFLLTEPVVFFFSLWAAFAWGVLYMQLNVLPLVFSTNHNFTIEEQGAVFASLIIGVLIAVVLSIYQEKLAKRWRPKLLDNPEGRLYFACLEAALLPIGLFWFGWTSYGRFHWIVPCLGIGCAMMGIFSIYLAVFNYLADVYHRYASSALACQSFCRNILGGVFPLFSQIMFRRLGFPAASSLLGGVAALLTVVPWVLVFKGEKIRARSKVASEVMNVHR</sequence>
<dbReference type="EMBL" id="JAVRRG010000080">
    <property type="protein sequence ID" value="KAK5089321.1"/>
    <property type="molecule type" value="Genomic_DNA"/>
</dbReference>
<keyword evidence="3 6" id="KW-1133">Transmembrane helix</keyword>
<proteinExistence type="predicted"/>
<evidence type="ECO:0000256" key="5">
    <source>
        <dbReference type="SAM" id="MobiDB-lite"/>
    </source>
</evidence>
<dbReference type="Pfam" id="PF07690">
    <property type="entry name" value="MFS_1"/>
    <property type="match status" value="1"/>
</dbReference>
<evidence type="ECO:0000259" key="7">
    <source>
        <dbReference type="PROSITE" id="PS50850"/>
    </source>
</evidence>
<dbReference type="SUPFAM" id="SSF103473">
    <property type="entry name" value="MFS general substrate transporter"/>
    <property type="match status" value="1"/>
</dbReference>
<evidence type="ECO:0000256" key="4">
    <source>
        <dbReference type="ARBA" id="ARBA00023136"/>
    </source>
</evidence>
<feature type="transmembrane region" description="Helical" evidence="6">
    <location>
        <begin position="236"/>
        <end position="257"/>
    </location>
</feature>
<reference evidence="8 9" key="1">
    <citation type="submission" date="2023-08" db="EMBL/GenBank/DDBJ databases">
        <title>Black Yeasts Isolated from many extreme environments.</title>
        <authorList>
            <person name="Coleine C."/>
            <person name="Stajich J.E."/>
            <person name="Selbmann L."/>
        </authorList>
    </citation>
    <scope>NUCLEOTIDE SEQUENCE [LARGE SCALE GENOMIC DNA]</scope>
    <source>
        <strain evidence="8 9">CCFEE 5885</strain>
    </source>
</reference>
<evidence type="ECO:0000256" key="1">
    <source>
        <dbReference type="ARBA" id="ARBA00004141"/>
    </source>
</evidence>
<dbReference type="InterPro" id="IPR036259">
    <property type="entry name" value="MFS_trans_sf"/>
</dbReference>
<organism evidence="8 9">
    <name type="scientific">Lithohypha guttulata</name>
    <dbReference type="NCBI Taxonomy" id="1690604"/>
    <lineage>
        <taxon>Eukaryota</taxon>
        <taxon>Fungi</taxon>
        <taxon>Dikarya</taxon>
        <taxon>Ascomycota</taxon>
        <taxon>Pezizomycotina</taxon>
        <taxon>Eurotiomycetes</taxon>
        <taxon>Chaetothyriomycetidae</taxon>
        <taxon>Chaetothyriales</taxon>
        <taxon>Trichomeriaceae</taxon>
        <taxon>Lithohypha</taxon>
    </lineage>
</organism>